<comment type="subcellular location">
    <subcellularLocation>
        <location evidence="1">Membrane</location>
        <topology evidence="1">Multi-pass membrane protein</topology>
    </subcellularLocation>
</comment>
<dbReference type="GO" id="GO:0016020">
    <property type="term" value="C:membrane"/>
    <property type="evidence" value="ECO:0007669"/>
    <property type="project" value="UniProtKB-SubCell"/>
</dbReference>
<keyword evidence="8" id="KW-1133">Transmembrane helix</keyword>
<dbReference type="SUPFAM" id="SSF143456">
    <property type="entry name" value="VC0467-like"/>
    <property type="match status" value="1"/>
</dbReference>
<dbReference type="SUPFAM" id="SSF57850">
    <property type="entry name" value="RING/U-box"/>
    <property type="match status" value="1"/>
</dbReference>
<keyword evidence="3" id="KW-0812">Transmembrane</keyword>
<accession>A0A8J2SBR9</accession>
<organism evidence="11 12">
    <name type="scientific">Pelagomonas calceolata</name>
    <dbReference type="NCBI Taxonomy" id="35677"/>
    <lineage>
        <taxon>Eukaryota</taxon>
        <taxon>Sar</taxon>
        <taxon>Stramenopiles</taxon>
        <taxon>Ochrophyta</taxon>
        <taxon>Pelagophyceae</taxon>
        <taxon>Pelagomonadales</taxon>
        <taxon>Pelagomonadaceae</taxon>
        <taxon>Pelagomonas</taxon>
    </lineage>
</organism>
<dbReference type="Gene3D" id="3.40.1740.10">
    <property type="entry name" value="VC0467-like"/>
    <property type="match status" value="1"/>
</dbReference>
<dbReference type="Pfam" id="PF12906">
    <property type="entry name" value="RINGv"/>
    <property type="match status" value="1"/>
</dbReference>
<feature type="domain" description="RING-CH-type" evidence="10">
    <location>
        <begin position="57"/>
        <end position="154"/>
    </location>
</feature>
<evidence type="ECO:0000256" key="3">
    <source>
        <dbReference type="ARBA" id="ARBA00022692"/>
    </source>
</evidence>
<dbReference type="EMBL" id="CAKKNE010000002">
    <property type="protein sequence ID" value="CAH0368705.1"/>
    <property type="molecule type" value="Genomic_DNA"/>
</dbReference>
<protein>
    <recommendedName>
        <fullName evidence="10">RING-CH-type domain-containing protein</fullName>
    </recommendedName>
</protein>
<keyword evidence="9" id="KW-0472">Membrane</keyword>
<name>A0A8J2SBR9_9STRA</name>
<dbReference type="InterPro" id="IPR013083">
    <property type="entry name" value="Znf_RING/FYVE/PHD"/>
</dbReference>
<keyword evidence="4" id="KW-0479">Metal-binding</keyword>
<dbReference type="GO" id="GO:0008270">
    <property type="term" value="F:zinc ion binding"/>
    <property type="evidence" value="ECO:0007669"/>
    <property type="project" value="UniProtKB-KW"/>
</dbReference>
<dbReference type="Gene3D" id="3.30.40.10">
    <property type="entry name" value="Zinc/RING finger domain, C3HC4 (zinc finger)"/>
    <property type="match status" value="1"/>
</dbReference>
<reference evidence="11" key="1">
    <citation type="submission" date="2021-11" db="EMBL/GenBank/DDBJ databases">
        <authorList>
            <consortium name="Genoscope - CEA"/>
            <person name="William W."/>
        </authorList>
    </citation>
    <scope>NUCLEOTIDE SEQUENCE</scope>
</reference>
<dbReference type="OrthoDB" id="264354at2759"/>
<evidence type="ECO:0000256" key="6">
    <source>
        <dbReference type="ARBA" id="ARBA00022786"/>
    </source>
</evidence>
<evidence type="ECO:0000256" key="7">
    <source>
        <dbReference type="ARBA" id="ARBA00022833"/>
    </source>
</evidence>
<proteinExistence type="predicted"/>
<dbReference type="PROSITE" id="PS51292">
    <property type="entry name" value="ZF_RING_CH"/>
    <property type="match status" value="1"/>
</dbReference>
<gene>
    <name evidence="11" type="ORF">PECAL_2P17810</name>
</gene>
<dbReference type="GO" id="GO:0016740">
    <property type="term" value="F:transferase activity"/>
    <property type="evidence" value="ECO:0007669"/>
    <property type="project" value="UniProtKB-KW"/>
</dbReference>
<evidence type="ECO:0000256" key="9">
    <source>
        <dbReference type="ARBA" id="ARBA00023136"/>
    </source>
</evidence>
<sequence>MEEESMMMPVRPPRGMTARQVTMLRRLYTMHIEQQEAIFAQPPSPAPAPEAVVTATRAEARKATCRICFSETYAPDGRERSDEQPRPETMVAPCKCDGSLKWVHVGCLRRWQRQIGRDNAGALPAIPRGPPQRPGGGAARATTCNVCNAPFALAPPRAKDMWEDLRAGCLLVARDHDRFSEKGGFRKSVILVLELTRTQAVGVCLASALGETAARQGPMWKDVDDDVKAAAEEAASSTIHWRRGGPVGGGRIGAPRFLVVGGAGETLRLDDGSAVDVLGGLRADDLPEALAEADHAVYKGYCRWGRQQLAQEFEGGDWDIVPSERGDVAPQLIGEGLWTRCRRRINTS</sequence>
<keyword evidence="12" id="KW-1185">Reference proteome</keyword>
<keyword evidence="2" id="KW-0808">Transferase</keyword>
<evidence type="ECO:0000259" key="10">
    <source>
        <dbReference type="PROSITE" id="PS51292"/>
    </source>
</evidence>
<dbReference type="SMART" id="SM00744">
    <property type="entry name" value="RINGv"/>
    <property type="match status" value="1"/>
</dbReference>
<evidence type="ECO:0000256" key="1">
    <source>
        <dbReference type="ARBA" id="ARBA00004141"/>
    </source>
</evidence>
<comment type="caution">
    <text evidence="11">The sequence shown here is derived from an EMBL/GenBank/DDBJ whole genome shotgun (WGS) entry which is preliminary data.</text>
</comment>
<dbReference type="InterPro" id="IPR003774">
    <property type="entry name" value="AlgH-like"/>
</dbReference>
<evidence type="ECO:0000256" key="5">
    <source>
        <dbReference type="ARBA" id="ARBA00022771"/>
    </source>
</evidence>
<keyword evidence="7" id="KW-0862">Zinc</keyword>
<keyword evidence="5" id="KW-0863">Zinc-finger</keyword>
<evidence type="ECO:0000256" key="2">
    <source>
        <dbReference type="ARBA" id="ARBA00022679"/>
    </source>
</evidence>
<dbReference type="InterPro" id="IPR011016">
    <property type="entry name" value="Znf_RING-CH"/>
</dbReference>
<dbReference type="Proteomes" id="UP000789595">
    <property type="component" value="Unassembled WGS sequence"/>
</dbReference>
<dbReference type="CDD" id="cd16495">
    <property type="entry name" value="RING_CH-C4HC3_MARCH"/>
    <property type="match status" value="1"/>
</dbReference>
<evidence type="ECO:0000313" key="12">
    <source>
        <dbReference type="Proteomes" id="UP000789595"/>
    </source>
</evidence>
<dbReference type="PANTHER" id="PTHR46065:SF3">
    <property type="entry name" value="FI20425P1"/>
    <property type="match status" value="1"/>
</dbReference>
<dbReference type="PANTHER" id="PTHR46065">
    <property type="entry name" value="E3 UBIQUITIN-PROTEIN LIGASE MARCH 2/3 FAMILY MEMBER"/>
    <property type="match status" value="1"/>
</dbReference>
<keyword evidence="6" id="KW-0833">Ubl conjugation pathway</keyword>
<evidence type="ECO:0000313" key="11">
    <source>
        <dbReference type="EMBL" id="CAH0368705.1"/>
    </source>
</evidence>
<dbReference type="Pfam" id="PF02622">
    <property type="entry name" value="DUF179"/>
    <property type="match status" value="1"/>
</dbReference>
<evidence type="ECO:0000256" key="8">
    <source>
        <dbReference type="ARBA" id="ARBA00022989"/>
    </source>
</evidence>
<dbReference type="AlphaFoldDB" id="A0A8J2SBR9"/>
<evidence type="ECO:0000256" key="4">
    <source>
        <dbReference type="ARBA" id="ARBA00022723"/>
    </source>
</evidence>